<keyword evidence="4" id="KW-1185">Reference proteome</keyword>
<comment type="caution">
    <text evidence="3">The sequence shown here is derived from an EMBL/GenBank/DDBJ whole genome shotgun (WGS) entry which is preliminary data.</text>
</comment>
<reference evidence="3 4" key="1">
    <citation type="submission" date="2015-11" db="EMBL/GenBank/DDBJ databases">
        <title>Genomic analysis of 38 Legionella species identifies large and diverse effector repertoires.</title>
        <authorList>
            <person name="Burstein D."/>
            <person name="Amaro F."/>
            <person name="Zusman T."/>
            <person name="Lifshitz Z."/>
            <person name="Cohen O."/>
            <person name="Gilbert J.A."/>
            <person name="Pupko T."/>
            <person name="Shuman H.A."/>
            <person name="Segal G."/>
        </authorList>
    </citation>
    <scope>NUCLEOTIDE SEQUENCE [LARGE SCALE GENOMIC DNA]</scope>
    <source>
        <strain evidence="3 4">WA-270A-C2</strain>
    </source>
</reference>
<protein>
    <submittedName>
        <fullName evidence="3">Tfp pilus assembly protein PilX</fullName>
    </submittedName>
</protein>
<organism evidence="3 4">
    <name type="scientific">Legionella rubrilucens</name>
    <dbReference type="NCBI Taxonomy" id="458"/>
    <lineage>
        <taxon>Bacteria</taxon>
        <taxon>Pseudomonadati</taxon>
        <taxon>Pseudomonadota</taxon>
        <taxon>Gammaproteobacteria</taxon>
        <taxon>Legionellales</taxon>
        <taxon>Legionellaceae</taxon>
        <taxon>Legionella</taxon>
    </lineage>
</organism>
<dbReference type="PATRIC" id="fig|458.5.peg.1184"/>
<feature type="domain" description="Type 4 fimbrial biogenesis protein PilX N-terminal" evidence="2">
    <location>
        <begin position="5"/>
        <end position="55"/>
    </location>
</feature>
<feature type="domain" description="PilX/PilW C-terminal" evidence="1">
    <location>
        <begin position="88"/>
        <end position="166"/>
    </location>
</feature>
<dbReference type="Pfam" id="PF14341">
    <property type="entry name" value="PilX_N"/>
    <property type="match status" value="1"/>
</dbReference>
<evidence type="ECO:0000313" key="4">
    <source>
        <dbReference type="Proteomes" id="UP000054608"/>
    </source>
</evidence>
<evidence type="ECO:0000313" key="3">
    <source>
        <dbReference type="EMBL" id="KTD48793.1"/>
    </source>
</evidence>
<evidence type="ECO:0000259" key="1">
    <source>
        <dbReference type="Pfam" id="PF13681"/>
    </source>
</evidence>
<evidence type="ECO:0000259" key="2">
    <source>
        <dbReference type="Pfam" id="PF14341"/>
    </source>
</evidence>
<dbReference type="RefSeq" id="WP_058531227.1">
    <property type="nucleotide sequence ID" value="NZ_CAAAIN010000001.1"/>
</dbReference>
<dbReference type="Proteomes" id="UP000054608">
    <property type="component" value="Unassembled WGS sequence"/>
</dbReference>
<sequence>MRKQSGATLAATLLLLLVITLLGITSVQVTHLQEKMSANLQDKELSFVAAESALKAGENWVLSQEKEPTVYVTCQAYPCAQQVYENINLSTQPSSWWNSRSAQYTLSLDNIATNPRFIIEFLQFVPDSPVVGSSAAKSTGVFYYQVTARGTGSTNDSISVLQTTVARRY</sequence>
<dbReference type="InterPro" id="IPR025205">
    <property type="entry name" value="PilX/PilW_C"/>
</dbReference>
<dbReference type="OrthoDB" id="5298746at2"/>
<accession>A0A0W0XW71</accession>
<dbReference type="AlphaFoldDB" id="A0A0W0XW71"/>
<dbReference type="EMBL" id="LNYT01000007">
    <property type="protein sequence ID" value="KTD48793.1"/>
    <property type="molecule type" value="Genomic_DNA"/>
</dbReference>
<dbReference type="Pfam" id="PF13681">
    <property type="entry name" value="PilX"/>
    <property type="match status" value="1"/>
</dbReference>
<proteinExistence type="predicted"/>
<dbReference type="STRING" id="458.Lrub_1144"/>
<name>A0A0W0XW71_9GAMM</name>
<gene>
    <name evidence="3" type="ORF">Lrub_1144</name>
</gene>
<dbReference type="InterPro" id="IPR025746">
    <property type="entry name" value="PilX_N_dom"/>
</dbReference>